<name>A0ABW2T3F6_9ACTN</name>
<feature type="signal peptide" evidence="1">
    <location>
        <begin position="1"/>
        <end position="29"/>
    </location>
</feature>
<proteinExistence type="predicted"/>
<comment type="caution">
    <text evidence="2">The sequence shown here is derived from an EMBL/GenBank/DDBJ whole genome shotgun (WGS) entry which is preliminary data.</text>
</comment>
<gene>
    <name evidence="2" type="ORF">ACFQVD_18955</name>
</gene>
<reference evidence="3" key="1">
    <citation type="journal article" date="2019" name="Int. J. Syst. Evol. Microbiol.">
        <title>The Global Catalogue of Microorganisms (GCM) 10K type strain sequencing project: providing services to taxonomists for standard genome sequencing and annotation.</title>
        <authorList>
            <consortium name="The Broad Institute Genomics Platform"/>
            <consortium name="The Broad Institute Genome Sequencing Center for Infectious Disease"/>
            <person name="Wu L."/>
            <person name="Ma J."/>
        </authorList>
    </citation>
    <scope>NUCLEOTIDE SEQUENCE [LARGE SCALE GENOMIC DNA]</scope>
    <source>
        <strain evidence="3">JCM 10083</strain>
    </source>
</reference>
<accession>A0ABW2T3F6</accession>
<dbReference type="RefSeq" id="WP_343964512.1">
    <property type="nucleotide sequence ID" value="NZ_BAAAGK010000023.1"/>
</dbReference>
<organism evidence="2 3">
    <name type="scientific">Streptosporangium amethystogenes subsp. fukuiense</name>
    <dbReference type="NCBI Taxonomy" id="698418"/>
    <lineage>
        <taxon>Bacteria</taxon>
        <taxon>Bacillati</taxon>
        <taxon>Actinomycetota</taxon>
        <taxon>Actinomycetes</taxon>
        <taxon>Streptosporangiales</taxon>
        <taxon>Streptosporangiaceae</taxon>
        <taxon>Streptosporangium</taxon>
    </lineage>
</organism>
<dbReference type="EMBL" id="JBHTEE010000001">
    <property type="protein sequence ID" value="MFC7602184.1"/>
    <property type="molecule type" value="Genomic_DNA"/>
</dbReference>
<evidence type="ECO:0000313" key="3">
    <source>
        <dbReference type="Proteomes" id="UP001596514"/>
    </source>
</evidence>
<dbReference type="Gene3D" id="3.40.390.10">
    <property type="entry name" value="Collagenase (Catalytic Domain)"/>
    <property type="match status" value="1"/>
</dbReference>
<protein>
    <submittedName>
        <fullName evidence="2">M64 family metallopeptidase</fullName>
    </submittedName>
</protein>
<dbReference type="Pfam" id="PF09471">
    <property type="entry name" value="Peptidase_M64"/>
    <property type="match status" value="1"/>
</dbReference>
<feature type="chain" id="PRO_5045536125" evidence="1">
    <location>
        <begin position="30"/>
        <end position="774"/>
    </location>
</feature>
<keyword evidence="1" id="KW-0732">Signal</keyword>
<evidence type="ECO:0000313" key="2">
    <source>
        <dbReference type="EMBL" id="MFC7602184.1"/>
    </source>
</evidence>
<dbReference type="InterPro" id="IPR019026">
    <property type="entry name" value="Peptidase_M64_IgA"/>
</dbReference>
<dbReference type="InterPro" id="IPR024079">
    <property type="entry name" value="MetalloPept_cat_dom_sf"/>
</dbReference>
<evidence type="ECO:0000256" key="1">
    <source>
        <dbReference type="SAM" id="SignalP"/>
    </source>
</evidence>
<sequence>MRITRPLTALAAVSMTAALLTVPMAPANAANAADAAVGSATVVPLQVTGAPAKRFNLIIMGDGYTESEQSAFAADTDQQLNVMWSIEPYKSYRNYFNVYRVDIVSGESGIGCDPDLASGKKNTPLSMAFWGGCNPASVQRLITMSNSAANSYANLVTGTSSANRQILALGNSGTYGGAGGAYATSSGHNSMSALIAPHEIGHSLGGLQDEYTYYTRGVEGGTYTGAEPGSVHHTLLTEQQIADQRKKWWRWLGEPSEAGGTIGRHEGGLYFGKGVWRPSEHSIMRTLGYYYDQVSREVMTQRISAKTGLIQDGTPTTSPVGADRVLWVEPLHPNSHSLTTVWSVDGTELPGEGTALDLRTLNLPAGTHTVKATVTDPTDFVRDPAIRSGALTATRTWTVDTTVTTVPAEVGAGLLSSTPTNQAVGHDEVVYVETTHPDDGVPAVTWTLDGTRLDDSDGDLDLGALTLTPGNHTLTAVSGGDTRSWTVDNTPPTTGYELSEPLVASGDVHVYNGPFTMKLTGDDDQDGYVVSESRVDGDGWFNYFGWPTSADLPWTFSESGTVIDSLTFGKLPRGRHTVEYRSIDPSGNHGPARSFTVTTLAPPPACTTTVTGTRNGTLVAHSGVTCLNDARINGGVTVSSGASLVVTGGTINGAVTATGAAEVHLLKAQVNGAVSISGTTGRLIVAGSDLRGAAVLNDNTTVDALVMAGTGVRGALSCRGNTPAPSNAGVSNQVTGSGQCAGLVDPRPNPRGKSYEAVVSSTVPEKGMYEHNHN</sequence>
<keyword evidence="3" id="KW-1185">Reference proteome</keyword>
<dbReference type="Proteomes" id="UP001596514">
    <property type="component" value="Unassembled WGS sequence"/>
</dbReference>